<sequence>MLLSVLIFTQCENNDEIQGFSNYENVTDELNTEFNLENFNNDYIKKNLEVNWSESIILKEDSININYLYQTNIFSNLHAPKTDFRIFYTYNILEIKDKKDLTSTFKIVKLLTDGYSTTTRKDLNLKKLNNFSGTVISYNLKGETLSLKGYKNGILKSELKDSPYSNTQTKNVPPLAEGCYLTQRIELYKDYYRPLLGGTIAGRPSEWQYTHTTYEGSNYQQFWVSDCYSSGNYPSLHEHRNTSSGGHGGSNPGNLNNNANCSDEIIFDPERTSTFLNNDKVNCTYERLLDTNTLGTILTDFFGDDAQYNLTFDIVSDLPCSNTDAVGCTYGNSNSPNINIDIDLEYINNNKTATILIAQTLIHEAIHANLYAAVKKYNNGQEPLDSSFEALYESYRTMNNWQHEYMADHYTSIIAQALREVHGSLNDQQLFDWYNDNSEWSWDNFYETLSYIGLQNTINGSIYYAANESEISFYQNGAETFSTKSPNCDE</sequence>
<dbReference type="Proteomes" id="UP000289859">
    <property type="component" value="Unassembled WGS sequence"/>
</dbReference>
<evidence type="ECO:0000313" key="2">
    <source>
        <dbReference type="Proteomes" id="UP000289859"/>
    </source>
</evidence>
<comment type="caution">
    <text evidence="1">The sequence shown here is derived from an EMBL/GenBank/DDBJ whole genome shotgun (WGS) entry which is preliminary data.</text>
</comment>
<name>A0A4V1KRL4_9FLAO</name>
<dbReference type="AlphaFoldDB" id="A0A4V1KRL4"/>
<reference evidence="1 2" key="1">
    <citation type="submission" date="2018-07" db="EMBL/GenBank/DDBJ databases">
        <title>Leeuwenhoekiella genomics.</title>
        <authorList>
            <person name="Tahon G."/>
            <person name="Willems A."/>
        </authorList>
    </citation>
    <scope>NUCLEOTIDE SEQUENCE [LARGE SCALE GENOMIC DNA]</scope>
    <source>
        <strain evidence="1 2">LMG 29608</strain>
    </source>
</reference>
<gene>
    <name evidence="1" type="ORF">DSM02_1292</name>
</gene>
<proteinExistence type="predicted"/>
<organism evidence="1 2">
    <name type="scientific">Leeuwenhoekiella polynyae</name>
    <dbReference type="NCBI Taxonomy" id="1550906"/>
    <lineage>
        <taxon>Bacteria</taxon>
        <taxon>Pseudomonadati</taxon>
        <taxon>Bacteroidota</taxon>
        <taxon>Flavobacteriia</taxon>
        <taxon>Flavobacteriales</taxon>
        <taxon>Flavobacteriaceae</taxon>
        <taxon>Leeuwenhoekiella</taxon>
    </lineage>
</organism>
<dbReference type="RefSeq" id="WP_128764822.1">
    <property type="nucleotide sequence ID" value="NZ_JBHUOO010000048.1"/>
</dbReference>
<evidence type="ECO:0000313" key="1">
    <source>
        <dbReference type="EMBL" id="RXG25322.1"/>
    </source>
</evidence>
<dbReference type="EMBL" id="QOVK01000003">
    <property type="protein sequence ID" value="RXG25322.1"/>
    <property type="molecule type" value="Genomic_DNA"/>
</dbReference>
<keyword evidence="2" id="KW-1185">Reference proteome</keyword>
<dbReference type="OrthoDB" id="1450227at2"/>
<accession>A0A4V1KRL4</accession>
<protein>
    <submittedName>
        <fullName evidence="1">Uncharacterized protein</fullName>
    </submittedName>
</protein>